<evidence type="ECO:0000313" key="2">
    <source>
        <dbReference type="EMBL" id="BDU51193.1"/>
    </source>
</evidence>
<dbReference type="EMBL" id="AP027059">
    <property type="protein sequence ID" value="BDU51193.1"/>
    <property type="molecule type" value="Genomic_DNA"/>
</dbReference>
<accession>A0AAU9DRI2</accession>
<dbReference type="InterPro" id="IPR050583">
    <property type="entry name" value="Mycobacterial_A85_antigen"/>
</dbReference>
<evidence type="ECO:0000313" key="3">
    <source>
        <dbReference type="Proteomes" id="UP001321582"/>
    </source>
</evidence>
<reference evidence="2 3" key="1">
    <citation type="submission" date="2022-11" db="EMBL/GenBank/DDBJ databases">
        <title>Haliovirga abyssi gen. nov., sp. nov., a mesophilic fermentative bacterium isolated from the Iheya North hydrothermal field and the proposal of Haliovirgaceae fam. nov.</title>
        <authorList>
            <person name="Miyazaki U."/>
            <person name="Tame A."/>
            <person name="Miyazaki J."/>
            <person name="Takai K."/>
            <person name="Sawayama S."/>
            <person name="Kitajima M."/>
            <person name="Okamoto A."/>
            <person name="Nakagawa S."/>
        </authorList>
    </citation>
    <scope>NUCLEOTIDE SEQUENCE [LARGE SCALE GENOMIC DNA]</scope>
    <source>
        <strain evidence="2 3">IC12</strain>
    </source>
</reference>
<dbReference type="InterPro" id="IPR029058">
    <property type="entry name" value="AB_hydrolase_fold"/>
</dbReference>
<protein>
    <recommendedName>
        <fullName evidence="4">Esterase</fullName>
    </recommendedName>
</protein>
<dbReference type="PANTHER" id="PTHR48098">
    <property type="entry name" value="ENTEROCHELIN ESTERASE-RELATED"/>
    <property type="match status" value="1"/>
</dbReference>
<gene>
    <name evidence="2" type="ORF">HLVA_17620</name>
</gene>
<proteinExistence type="predicted"/>
<keyword evidence="1" id="KW-1133">Transmembrane helix</keyword>
<dbReference type="AlphaFoldDB" id="A0AAU9DRI2"/>
<dbReference type="KEGG" id="haby:HLVA_17620"/>
<feature type="transmembrane region" description="Helical" evidence="1">
    <location>
        <begin position="6"/>
        <end position="25"/>
    </location>
</feature>
<dbReference type="RefSeq" id="WP_307904030.1">
    <property type="nucleotide sequence ID" value="NZ_AP027059.1"/>
</dbReference>
<evidence type="ECO:0000256" key="1">
    <source>
        <dbReference type="SAM" id="Phobius"/>
    </source>
</evidence>
<sequence>MRNIKIVVIIIIFGIAMAGCTILSIREKKVSSGKYEKGFKFVTLEGESSHLTLKWKIYSPKKCKKIILKKKEYSGNIGELEIISKDDIEEPIKISPKKNRYDFEHPAYETFNYSFIVQYEDGTEIKREFNRVYKIQKNIIMEKIGGRKVAVYLPPGYNKNLDKRYPVIYAQDGQAMLIKYAEGMDCMVDESIDKYVKSGKMKEVIVVAIYSTNKRRQEYVPYLGQNEKSLSKEYGNYVVNKIIPFIDTKYRTIPNRENRGLIGFSYGAYISLWLLYNYDDIFSFAGALSLSFDSGEYQFLDDIKKIGKRNIRIWISQGTHEYGDETFRLLKLWSNQGYKYGKNIFFYQDSDGYHDYNNWKKFIIYPIMTFLNPKGTKMLNVTSNVSHVINDKGTGFDYYLNAIVETESGAKYTLFDGAKYKSLDGRVEFINSSWKFKPIAKKNSKVEISFKGKKIKTVIDYKEIEKAKNGYKFRKKYN</sequence>
<dbReference type="PROSITE" id="PS51257">
    <property type="entry name" value="PROKAR_LIPOPROTEIN"/>
    <property type="match status" value="1"/>
</dbReference>
<keyword evidence="1" id="KW-0472">Membrane</keyword>
<keyword evidence="3" id="KW-1185">Reference proteome</keyword>
<name>A0AAU9DRI2_9FUSO</name>
<dbReference type="Gene3D" id="3.40.50.1820">
    <property type="entry name" value="alpha/beta hydrolase"/>
    <property type="match status" value="1"/>
</dbReference>
<evidence type="ECO:0008006" key="4">
    <source>
        <dbReference type="Google" id="ProtNLM"/>
    </source>
</evidence>
<dbReference type="Proteomes" id="UP001321582">
    <property type="component" value="Chromosome"/>
</dbReference>
<organism evidence="2 3">
    <name type="scientific">Haliovirga abyssi</name>
    <dbReference type="NCBI Taxonomy" id="2996794"/>
    <lineage>
        <taxon>Bacteria</taxon>
        <taxon>Fusobacteriati</taxon>
        <taxon>Fusobacteriota</taxon>
        <taxon>Fusobacteriia</taxon>
        <taxon>Fusobacteriales</taxon>
        <taxon>Haliovirgaceae</taxon>
        <taxon>Haliovirga</taxon>
    </lineage>
</organism>
<dbReference type="InterPro" id="IPR000801">
    <property type="entry name" value="Esterase-like"/>
</dbReference>
<keyword evidence="1" id="KW-0812">Transmembrane</keyword>
<dbReference type="Pfam" id="PF00756">
    <property type="entry name" value="Esterase"/>
    <property type="match status" value="1"/>
</dbReference>
<dbReference type="SUPFAM" id="SSF53474">
    <property type="entry name" value="alpha/beta-Hydrolases"/>
    <property type="match status" value="1"/>
</dbReference>
<dbReference type="PANTHER" id="PTHR48098:SF6">
    <property type="entry name" value="FERRI-BACILLIBACTIN ESTERASE BESA"/>
    <property type="match status" value="1"/>
</dbReference>